<protein>
    <recommendedName>
        <fullName evidence="3">Peptidase inhibitor I78 family protein</fullName>
    </recommendedName>
</protein>
<proteinExistence type="predicted"/>
<dbReference type="InterPro" id="IPR021719">
    <property type="entry name" value="Prot_inh_I78"/>
</dbReference>
<accession>A0A7X3SNG3</accession>
<gene>
    <name evidence="1" type="ORF">GR328_06875</name>
</gene>
<dbReference type="EMBL" id="WURB01000004">
    <property type="protein sequence ID" value="MXQ11178.1"/>
    <property type="molecule type" value="Genomic_DNA"/>
</dbReference>
<dbReference type="Gene3D" id="3.30.10.10">
    <property type="entry name" value="Trypsin Inhibitor V, subunit A"/>
    <property type="match status" value="1"/>
</dbReference>
<reference evidence="1 2" key="1">
    <citation type="submission" date="2019-12" db="EMBL/GenBank/DDBJ databases">
        <authorList>
            <person name="Yuan C.-G."/>
        </authorList>
    </citation>
    <scope>NUCLEOTIDE SEQUENCE [LARGE SCALE GENOMIC DNA]</scope>
    <source>
        <strain evidence="1 2">KCTC 23863</strain>
    </source>
</reference>
<reference evidence="1 2" key="2">
    <citation type="submission" date="2020-01" db="EMBL/GenBank/DDBJ databases">
        <title>Microvirga sp. nov., an arsenate reduction bacterium isolated from Tibet hotspring sediments.</title>
        <authorList>
            <person name="Xian W.-D."/>
            <person name="Li W.-J."/>
        </authorList>
    </citation>
    <scope>NUCLEOTIDE SEQUENCE [LARGE SCALE GENOMIC DNA]</scope>
    <source>
        <strain evidence="1 2">KCTC 23863</strain>
    </source>
</reference>
<dbReference type="Pfam" id="PF11720">
    <property type="entry name" value="Inhibitor_I78"/>
    <property type="match status" value="1"/>
</dbReference>
<dbReference type="AlphaFoldDB" id="A0A7X3SNG3"/>
<evidence type="ECO:0000313" key="1">
    <source>
        <dbReference type="EMBL" id="MXQ11178.1"/>
    </source>
</evidence>
<dbReference type="OrthoDB" id="8021192at2"/>
<evidence type="ECO:0000313" key="2">
    <source>
        <dbReference type="Proteomes" id="UP000436483"/>
    </source>
</evidence>
<name>A0A7X3SNG3_9HYPH</name>
<keyword evidence="2" id="KW-1185">Reference proteome</keyword>
<comment type="caution">
    <text evidence="1">The sequence shown here is derived from an EMBL/GenBank/DDBJ whole genome shotgun (WGS) entry which is preliminary data.</text>
</comment>
<evidence type="ECO:0008006" key="3">
    <source>
        <dbReference type="Google" id="ProtNLM"/>
    </source>
</evidence>
<dbReference type="Proteomes" id="UP000436483">
    <property type="component" value="Unassembled WGS sequence"/>
</dbReference>
<organism evidence="1 2">
    <name type="scientific">Microvirga makkahensis</name>
    <dbReference type="NCBI Taxonomy" id="1128670"/>
    <lineage>
        <taxon>Bacteria</taxon>
        <taxon>Pseudomonadati</taxon>
        <taxon>Pseudomonadota</taxon>
        <taxon>Alphaproteobacteria</taxon>
        <taxon>Hyphomicrobiales</taxon>
        <taxon>Methylobacteriaceae</taxon>
        <taxon>Microvirga</taxon>
    </lineage>
</organism>
<sequence length="57" mass="6221">MVGQPYSPELAERARRAAGAREIRKIEPGGAYTMDLDSTRLNVEVDRADTVTGLRCG</sequence>